<organism evidence="3 4">
    <name type="scientific">Flavobacterium urocaniciphilum</name>
    <dbReference type="NCBI Taxonomy" id="1299341"/>
    <lineage>
        <taxon>Bacteria</taxon>
        <taxon>Pseudomonadati</taxon>
        <taxon>Bacteroidota</taxon>
        <taxon>Flavobacteriia</taxon>
        <taxon>Flavobacteriales</taxon>
        <taxon>Flavobacteriaceae</taxon>
        <taxon>Flavobacterium</taxon>
    </lineage>
</organism>
<feature type="chain" id="PRO_5011457676" evidence="1">
    <location>
        <begin position="18"/>
        <end position="140"/>
    </location>
</feature>
<dbReference type="Pfam" id="PF13899">
    <property type="entry name" value="Thioredoxin_7"/>
    <property type="match status" value="1"/>
</dbReference>
<evidence type="ECO:0000256" key="1">
    <source>
        <dbReference type="SAM" id="SignalP"/>
    </source>
</evidence>
<evidence type="ECO:0000313" key="3">
    <source>
        <dbReference type="EMBL" id="SEP55778.1"/>
    </source>
</evidence>
<protein>
    <submittedName>
        <fullName evidence="3">Thioredoxin-like</fullName>
    </submittedName>
</protein>
<keyword evidence="1" id="KW-0732">Signal</keyword>
<gene>
    <name evidence="3" type="ORF">SAMN05444005_101239</name>
</gene>
<name>A0A1H8YWQ2_9FLAO</name>
<keyword evidence="4" id="KW-1185">Reference proteome</keyword>
<evidence type="ECO:0000313" key="4">
    <source>
        <dbReference type="Proteomes" id="UP000198648"/>
    </source>
</evidence>
<dbReference type="OrthoDB" id="981626at2"/>
<dbReference type="SUPFAM" id="SSF52833">
    <property type="entry name" value="Thioredoxin-like"/>
    <property type="match status" value="1"/>
</dbReference>
<dbReference type="InterPro" id="IPR013766">
    <property type="entry name" value="Thioredoxin_domain"/>
</dbReference>
<evidence type="ECO:0000259" key="2">
    <source>
        <dbReference type="PROSITE" id="PS51352"/>
    </source>
</evidence>
<dbReference type="AlphaFoldDB" id="A0A1H8YWQ2"/>
<dbReference type="STRING" id="1299341.SAMN05444005_101239"/>
<dbReference type="RefSeq" id="WP_091464031.1">
    <property type="nucleotide sequence ID" value="NZ_FOEI01000001.1"/>
</dbReference>
<dbReference type="PROSITE" id="PS51352">
    <property type="entry name" value="THIOREDOXIN_2"/>
    <property type="match status" value="1"/>
</dbReference>
<proteinExistence type="predicted"/>
<sequence>MKKLIPILLLFTSTIFAQQTETFAQKLEKAKSEHKKVMLYFSGSDWCAPCVKFKKLIVNTPEFQAFSNENLIIYNADFPRLSKNKLAKEIEKENDALAEKYNNKGQFPLILLLDENGNVTKKWEEYPKETIPEFIEKLKS</sequence>
<reference evidence="3 4" key="1">
    <citation type="submission" date="2016-10" db="EMBL/GenBank/DDBJ databases">
        <authorList>
            <person name="de Groot N.N."/>
        </authorList>
    </citation>
    <scope>NUCLEOTIDE SEQUENCE [LARGE SCALE GENOMIC DNA]</scope>
    <source>
        <strain evidence="3 4">DSM 27078</strain>
    </source>
</reference>
<dbReference type="Proteomes" id="UP000198648">
    <property type="component" value="Unassembled WGS sequence"/>
</dbReference>
<dbReference type="Gene3D" id="3.40.30.10">
    <property type="entry name" value="Glutaredoxin"/>
    <property type="match status" value="1"/>
</dbReference>
<feature type="signal peptide" evidence="1">
    <location>
        <begin position="1"/>
        <end position="17"/>
    </location>
</feature>
<dbReference type="EMBL" id="FOEI01000001">
    <property type="protein sequence ID" value="SEP55778.1"/>
    <property type="molecule type" value="Genomic_DNA"/>
</dbReference>
<feature type="domain" description="Thioredoxin" evidence="2">
    <location>
        <begin position="7"/>
        <end position="140"/>
    </location>
</feature>
<accession>A0A1H8YWQ2</accession>
<dbReference type="InterPro" id="IPR036249">
    <property type="entry name" value="Thioredoxin-like_sf"/>
</dbReference>